<dbReference type="AlphaFoldDB" id="F4WYX4"/>
<accession>F4WYX4</accession>
<reference evidence="1" key="1">
    <citation type="submission" date="2011-02" db="EMBL/GenBank/DDBJ databases">
        <title>The genome of the leaf-cutting ant Acromyrmex echinatior suggests key adaptations to social evolution and fungus farming.</title>
        <authorList>
            <person name="Nygaard S."/>
            <person name="Zhang G."/>
        </authorList>
    </citation>
    <scope>NUCLEOTIDE SEQUENCE</scope>
</reference>
<dbReference type="Proteomes" id="UP000007755">
    <property type="component" value="Unassembled WGS sequence"/>
</dbReference>
<proteinExistence type="predicted"/>
<protein>
    <submittedName>
        <fullName evidence="1">Uncharacterized protein</fullName>
    </submittedName>
</protein>
<evidence type="ECO:0000313" key="2">
    <source>
        <dbReference type="Proteomes" id="UP000007755"/>
    </source>
</evidence>
<sequence length="155" mass="16880">MDVHVRSKAPYLLEIIDHRSGGVGVARRCLGRIRKNVLHYRKLLPEAFVTKIRLSISGECTLAHWGEWRGARRECVLSVKRLFSVDVADVAHLSSVFSLNPSAAQTGEMAVLTTVSWGHCGGGGGSGIVVVEEDDGSRNFPARFGSQHPGAVLYR</sequence>
<keyword evidence="2" id="KW-1185">Reference proteome</keyword>
<evidence type="ECO:0000313" key="1">
    <source>
        <dbReference type="EMBL" id="EGI60628.1"/>
    </source>
</evidence>
<organism evidence="2">
    <name type="scientific">Acromyrmex echinatior</name>
    <name type="common">Panamanian leafcutter ant</name>
    <name type="synonym">Acromyrmex octospinosus echinatior</name>
    <dbReference type="NCBI Taxonomy" id="103372"/>
    <lineage>
        <taxon>Eukaryota</taxon>
        <taxon>Metazoa</taxon>
        <taxon>Ecdysozoa</taxon>
        <taxon>Arthropoda</taxon>
        <taxon>Hexapoda</taxon>
        <taxon>Insecta</taxon>
        <taxon>Pterygota</taxon>
        <taxon>Neoptera</taxon>
        <taxon>Endopterygota</taxon>
        <taxon>Hymenoptera</taxon>
        <taxon>Apocrita</taxon>
        <taxon>Aculeata</taxon>
        <taxon>Formicoidea</taxon>
        <taxon>Formicidae</taxon>
        <taxon>Myrmicinae</taxon>
        <taxon>Acromyrmex</taxon>
    </lineage>
</organism>
<gene>
    <name evidence="1" type="ORF">G5I_11188</name>
</gene>
<name>F4WYX4_ACREC</name>
<dbReference type="InParanoid" id="F4WYX4"/>
<dbReference type="EMBL" id="GL888463">
    <property type="protein sequence ID" value="EGI60628.1"/>
    <property type="molecule type" value="Genomic_DNA"/>
</dbReference>